<dbReference type="Pfam" id="PF00665">
    <property type="entry name" value="rve"/>
    <property type="match status" value="1"/>
</dbReference>
<reference evidence="3 4" key="1">
    <citation type="submission" date="2019-02" db="EMBL/GenBank/DDBJ databases">
        <title>Complete Genome Sequence and Methylome Analysis of free living Spirochaetas.</title>
        <authorList>
            <person name="Fomenkov A."/>
            <person name="Dubinina G."/>
            <person name="Leshcheva N."/>
            <person name="Mikheeva N."/>
            <person name="Grabovich M."/>
            <person name="Vincze T."/>
            <person name="Roberts R.J."/>
        </authorList>
    </citation>
    <scope>NUCLEOTIDE SEQUENCE [LARGE SCALE GENOMIC DNA]</scope>
    <source>
        <strain evidence="3 4">K2</strain>
    </source>
</reference>
<dbReference type="InterPro" id="IPR036397">
    <property type="entry name" value="RNaseH_sf"/>
</dbReference>
<evidence type="ECO:0000259" key="2">
    <source>
        <dbReference type="Pfam" id="PF00665"/>
    </source>
</evidence>
<feature type="domain" description="Integrase catalytic" evidence="2">
    <location>
        <begin position="56"/>
        <end position="99"/>
    </location>
</feature>
<keyword evidence="1" id="KW-0812">Transmembrane</keyword>
<dbReference type="Gene3D" id="3.30.420.10">
    <property type="entry name" value="Ribonuclease H-like superfamily/Ribonuclease H"/>
    <property type="match status" value="1"/>
</dbReference>
<dbReference type="SUPFAM" id="SSF53098">
    <property type="entry name" value="Ribonuclease H-like"/>
    <property type="match status" value="1"/>
</dbReference>
<keyword evidence="1" id="KW-0472">Membrane</keyword>
<feature type="transmembrane region" description="Helical" evidence="1">
    <location>
        <begin position="66"/>
        <end position="85"/>
    </location>
</feature>
<keyword evidence="4" id="KW-1185">Reference proteome</keyword>
<dbReference type="AlphaFoldDB" id="A0A5C1QH42"/>
<dbReference type="KEGG" id="ock:EXM22_01920"/>
<keyword evidence="1" id="KW-1133">Transmembrane helix</keyword>
<gene>
    <name evidence="3" type="ORF">EXM22_01920</name>
</gene>
<evidence type="ECO:0000256" key="1">
    <source>
        <dbReference type="SAM" id="Phobius"/>
    </source>
</evidence>
<sequence>MYNHLNKNMDHNTSLKRVYILMRELGIKAIIPKRCLSKPGKNHKKYPYLLRNLDITHPKHVWASDITYVVLPGGIVYVVAIIDLYSRKILSWSVSNTMDPIVQDSCHSI</sequence>
<accession>A0A5C1QH42</accession>
<organism evidence="3 4">
    <name type="scientific">Oceanispirochaeta crateris</name>
    <dbReference type="NCBI Taxonomy" id="2518645"/>
    <lineage>
        <taxon>Bacteria</taxon>
        <taxon>Pseudomonadati</taxon>
        <taxon>Spirochaetota</taxon>
        <taxon>Spirochaetia</taxon>
        <taxon>Spirochaetales</taxon>
        <taxon>Spirochaetaceae</taxon>
        <taxon>Oceanispirochaeta</taxon>
    </lineage>
</organism>
<dbReference type="InterPro" id="IPR001584">
    <property type="entry name" value="Integrase_cat-core"/>
</dbReference>
<dbReference type="Proteomes" id="UP000324209">
    <property type="component" value="Chromosome"/>
</dbReference>
<name>A0A5C1QH42_9SPIO</name>
<proteinExistence type="predicted"/>
<dbReference type="InterPro" id="IPR012337">
    <property type="entry name" value="RNaseH-like_sf"/>
</dbReference>
<dbReference type="GO" id="GO:0015074">
    <property type="term" value="P:DNA integration"/>
    <property type="evidence" value="ECO:0007669"/>
    <property type="project" value="InterPro"/>
</dbReference>
<dbReference type="PANTHER" id="PTHR46889">
    <property type="entry name" value="TRANSPOSASE INSF FOR INSERTION SEQUENCE IS3B-RELATED"/>
    <property type="match status" value="1"/>
</dbReference>
<dbReference type="EMBL" id="CP036150">
    <property type="protein sequence ID" value="QEN06807.1"/>
    <property type="molecule type" value="Genomic_DNA"/>
</dbReference>
<evidence type="ECO:0000313" key="3">
    <source>
        <dbReference type="EMBL" id="QEN06807.1"/>
    </source>
</evidence>
<dbReference type="OrthoDB" id="9787243at2"/>
<dbReference type="PANTHER" id="PTHR46889:SF4">
    <property type="entry name" value="TRANSPOSASE INSO FOR INSERTION SEQUENCE ELEMENT IS911B-RELATED"/>
    <property type="match status" value="1"/>
</dbReference>
<protein>
    <recommendedName>
        <fullName evidence="2">Integrase catalytic domain-containing protein</fullName>
    </recommendedName>
</protein>
<evidence type="ECO:0000313" key="4">
    <source>
        <dbReference type="Proteomes" id="UP000324209"/>
    </source>
</evidence>
<dbReference type="GO" id="GO:0003676">
    <property type="term" value="F:nucleic acid binding"/>
    <property type="evidence" value="ECO:0007669"/>
    <property type="project" value="InterPro"/>
</dbReference>
<dbReference type="InterPro" id="IPR050900">
    <property type="entry name" value="Transposase_IS3/IS150/IS904"/>
</dbReference>